<keyword evidence="4 8" id="KW-0378">Hydrolase</keyword>
<dbReference type="GO" id="GO:0005576">
    <property type="term" value="C:extracellular region"/>
    <property type="evidence" value="ECO:0007669"/>
    <property type="project" value="UniProtKB-SubCell"/>
</dbReference>
<dbReference type="InterPro" id="IPR000070">
    <property type="entry name" value="Pectinesterase_cat"/>
</dbReference>
<feature type="non-terminal residue" evidence="10">
    <location>
        <position position="1"/>
    </location>
</feature>
<dbReference type="UniPathway" id="UPA00545">
    <property type="reaction ID" value="UER00823"/>
</dbReference>
<dbReference type="GO" id="GO:0045490">
    <property type="term" value="P:pectin catabolic process"/>
    <property type="evidence" value="ECO:0007669"/>
    <property type="project" value="UniProtKB-UniRule"/>
</dbReference>
<dbReference type="OrthoDB" id="1546079at2759"/>
<dbReference type="GO" id="GO:0042545">
    <property type="term" value="P:cell wall modification"/>
    <property type="evidence" value="ECO:0007669"/>
    <property type="project" value="UniProtKB-UniRule"/>
</dbReference>
<evidence type="ECO:0000313" key="11">
    <source>
        <dbReference type="Proteomes" id="UP000242180"/>
    </source>
</evidence>
<evidence type="ECO:0000313" key="10">
    <source>
        <dbReference type="EMBL" id="ORY92183.1"/>
    </source>
</evidence>
<evidence type="ECO:0000256" key="2">
    <source>
        <dbReference type="ARBA" id="ARBA00008891"/>
    </source>
</evidence>
<evidence type="ECO:0000259" key="9">
    <source>
        <dbReference type="Pfam" id="PF01095"/>
    </source>
</evidence>
<dbReference type="PANTHER" id="PTHR31321">
    <property type="entry name" value="ACYL-COA THIOESTER HYDROLASE YBHC-RELATED"/>
    <property type="match status" value="1"/>
</dbReference>
<feature type="domain" description="Pectinesterase catalytic" evidence="9">
    <location>
        <begin position="26"/>
        <end position="337"/>
    </location>
</feature>
<dbReference type="GO" id="GO:0016829">
    <property type="term" value="F:lyase activity"/>
    <property type="evidence" value="ECO:0007669"/>
    <property type="project" value="UniProtKB-KW"/>
</dbReference>
<keyword evidence="8" id="KW-0961">Cell wall biogenesis/degradation</keyword>
<dbReference type="AlphaFoldDB" id="A0A1X2H318"/>
<sequence>MLLLSTLLALCLSILALAAPQSSRIVKVSQHGNAHYKTIGEALQALPEDGQTYEIEIDAGVYNEQLVVNRTDIIMRGKTQGSHKKTTHSDNLVTIAWNQNTGDAYAGNSDEATSALVVNADNFKALNINFNQTWGLNFSGPQAVAVTVNGDKAVFDQCLFTSYQDTLFVGNRSYVSRQYFKDCYIAGAVDFIFGNASAYFDHCTIASNGPGHISAQKRQFDDEDQPVPSAFIFNDCNIVRDWDTNGVNLTRKCDLGRPWRSYAKVVYMNSFIDDHIIANGWGNWYSSTLGDYSHVYYGEYNNTGPGSWEANASGRTLNYTQSLNASEVEQFSLANWFKHDVDWTKTN</sequence>
<comment type="similarity">
    <text evidence="2">Belongs to the pectinesterase family.</text>
</comment>
<feature type="chain" id="PRO_5011830314" description="Pectinesterase" evidence="8">
    <location>
        <begin position="19"/>
        <end position="347"/>
    </location>
</feature>
<comment type="function">
    <text evidence="8">Involved in maceration and soft-rotting of plant tissue.</text>
</comment>
<comment type="subcellular location">
    <subcellularLocation>
        <location evidence="8">Secreted</location>
    </subcellularLocation>
</comment>
<dbReference type="PANTHER" id="PTHR31321:SF57">
    <property type="entry name" value="PECTINESTERASE 53-RELATED"/>
    <property type="match status" value="1"/>
</dbReference>
<dbReference type="Proteomes" id="UP000242180">
    <property type="component" value="Unassembled WGS sequence"/>
</dbReference>
<gene>
    <name evidence="10" type="ORF">BCR43DRAFT_479328</name>
</gene>
<evidence type="ECO:0000256" key="3">
    <source>
        <dbReference type="ARBA" id="ARBA00013229"/>
    </source>
</evidence>
<dbReference type="SUPFAM" id="SSF51126">
    <property type="entry name" value="Pectin lyase-like"/>
    <property type="match status" value="1"/>
</dbReference>
<name>A0A1X2H318_SYNRA</name>
<dbReference type="InterPro" id="IPR011050">
    <property type="entry name" value="Pectin_lyase_fold/virulence"/>
</dbReference>
<dbReference type="GO" id="GO:0030599">
    <property type="term" value="F:pectinesterase activity"/>
    <property type="evidence" value="ECO:0007669"/>
    <property type="project" value="UniProtKB-UniRule"/>
</dbReference>
<keyword evidence="10" id="KW-0456">Lyase</keyword>
<dbReference type="InterPro" id="IPR012334">
    <property type="entry name" value="Pectin_lyas_fold"/>
</dbReference>
<evidence type="ECO:0000256" key="8">
    <source>
        <dbReference type="RuleBase" id="RU000589"/>
    </source>
</evidence>
<evidence type="ECO:0000256" key="1">
    <source>
        <dbReference type="ARBA" id="ARBA00005184"/>
    </source>
</evidence>
<dbReference type="InParanoid" id="A0A1X2H318"/>
<dbReference type="PROSITE" id="PS00503">
    <property type="entry name" value="PECTINESTERASE_2"/>
    <property type="match status" value="1"/>
</dbReference>
<proteinExistence type="inferred from homology"/>
<protein>
    <recommendedName>
        <fullName evidence="3 8">Pectinesterase</fullName>
        <ecNumber evidence="3 8">3.1.1.11</ecNumber>
    </recommendedName>
</protein>
<dbReference type="EC" id="3.1.1.11" evidence="3 8"/>
<accession>A0A1X2H318</accession>
<keyword evidence="8" id="KW-0964">Secreted</keyword>
<comment type="caution">
    <text evidence="10">The sequence shown here is derived from an EMBL/GenBank/DDBJ whole genome shotgun (WGS) entry which is preliminary data.</text>
</comment>
<keyword evidence="8" id="KW-0732">Signal</keyword>
<keyword evidence="11" id="KW-1185">Reference proteome</keyword>
<feature type="active site" evidence="7">
    <location>
        <position position="190"/>
    </location>
</feature>
<evidence type="ECO:0000256" key="6">
    <source>
        <dbReference type="ARBA" id="ARBA00047928"/>
    </source>
</evidence>
<evidence type="ECO:0000256" key="4">
    <source>
        <dbReference type="ARBA" id="ARBA00022801"/>
    </source>
</evidence>
<organism evidence="10 11">
    <name type="scientific">Syncephalastrum racemosum</name>
    <name type="common">Filamentous fungus</name>
    <dbReference type="NCBI Taxonomy" id="13706"/>
    <lineage>
        <taxon>Eukaryota</taxon>
        <taxon>Fungi</taxon>
        <taxon>Fungi incertae sedis</taxon>
        <taxon>Mucoromycota</taxon>
        <taxon>Mucoromycotina</taxon>
        <taxon>Mucoromycetes</taxon>
        <taxon>Mucorales</taxon>
        <taxon>Syncephalastraceae</taxon>
        <taxon>Syncephalastrum</taxon>
    </lineage>
</organism>
<reference evidence="10 11" key="1">
    <citation type="submission" date="2016-07" db="EMBL/GenBank/DDBJ databases">
        <title>Pervasive Adenine N6-methylation of Active Genes in Fungi.</title>
        <authorList>
            <consortium name="DOE Joint Genome Institute"/>
            <person name="Mondo S.J."/>
            <person name="Dannebaum R.O."/>
            <person name="Kuo R.C."/>
            <person name="Labutti K."/>
            <person name="Haridas S."/>
            <person name="Kuo A."/>
            <person name="Salamov A."/>
            <person name="Ahrendt S.R."/>
            <person name="Lipzen A."/>
            <person name="Sullivan W."/>
            <person name="Andreopoulos W.B."/>
            <person name="Clum A."/>
            <person name="Lindquist E."/>
            <person name="Daum C."/>
            <person name="Ramamoorthy G.K."/>
            <person name="Gryganskyi A."/>
            <person name="Culley D."/>
            <person name="Magnuson J.K."/>
            <person name="James T.Y."/>
            <person name="O'Malley M.A."/>
            <person name="Stajich J.E."/>
            <person name="Spatafora J.W."/>
            <person name="Visel A."/>
            <person name="Grigoriev I.V."/>
        </authorList>
    </citation>
    <scope>NUCLEOTIDE SEQUENCE [LARGE SCALE GENOMIC DNA]</scope>
    <source>
        <strain evidence="10 11">NRRL 2496</strain>
    </source>
</reference>
<dbReference type="OMA" id="CQFSGYQ"/>
<dbReference type="EMBL" id="MCGN01000010">
    <property type="protein sequence ID" value="ORY92183.1"/>
    <property type="molecule type" value="Genomic_DNA"/>
</dbReference>
<keyword evidence="5 8" id="KW-0063">Aspartyl esterase</keyword>
<dbReference type="Gene3D" id="2.160.20.10">
    <property type="entry name" value="Single-stranded right-handed beta-helix, Pectin lyase-like"/>
    <property type="match status" value="1"/>
</dbReference>
<evidence type="ECO:0000256" key="7">
    <source>
        <dbReference type="PROSITE-ProRule" id="PRU10040"/>
    </source>
</evidence>
<feature type="signal peptide" evidence="8">
    <location>
        <begin position="1"/>
        <end position="18"/>
    </location>
</feature>
<comment type="catalytic activity">
    <reaction evidence="6 8">
        <text>[(1-&gt;4)-alpha-D-galacturonosyl methyl ester](n) + n H2O = [(1-&gt;4)-alpha-D-galacturonosyl](n) + n methanol + n H(+)</text>
        <dbReference type="Rhea" id="RHEA:22380"/>
        <dbReference type="Rhea" id="RHEA-COMP:14570"/>
        <dbReference type="Rhea" id="RHEA-COMP:14573"/>
        <dbReference type="ChEBI" id="CHEBI:15377"/>
        <dbReference type="ChEBI" id="CHEBI:15378"/>
        <dbReference type="ChEBI" id="CHEBI:17790"/>
        <dbReference type="ChEBI" id="CHEBI:140522"/>
        <dbReference type="ChEBI" id="CHEBI:140523"/>
        <dbReference type="EC" id="3.1.1.11"/>
    </reaction>
</comment>
<dbReference type="InterPro" id="IPR033131">
    <property type="entry name" value="Pectinesterase_Asp_AS"/>
</dbReference>
<comment type="pathway">
    <text evidence="1 8">Glycan metabolism; pectin degradation; 2-dehydro-3-deoxy-D-gluconate from pectin: step 1/5.</text>
</comment>
<dbReference type="STRING" id="13706.A0A1X2H318"/>
<evidence type="ECO:0000256" key="5">
    <source>
        <dbReference type="ARBA" id="ARBA00023085"/>
    </source>
</evidence>
<dbReference type="Pfam" id="PF01095">
    <property type="entry name" value="Pectinesterase"/>
    <property type="match status" value="1"/>
</dbReference>